<dbReference type="PANTHER" id="PTHR47150:SF7">
    <property type="entry name" value="NUCLEASE"/>
    <property type="match status" value="1"/>
</dbReference>
<dbReference type="PANTHER" id="PTHR47150">
    <property type="entry name" value="OS12G0169200 PROTEIN"/>
    <property type="match status" value="1"/>
</dbReference>
<evidence type="ECO:0000313" key="2">
    <source>
        <dbReference type="Proteomes" id="UP001280121"/>
    </source>
</evidence>
<proteinExistence type="predicted"/>
<organism evidence="1 2">
    <name type="scientific">Dipteronia dyeriana</name>
    <dbReference type="NCBI Taxonomy" id="168575"/>
    <lineage>
        <taxon>Eukaryota</taxon>
        <taxon>Viridiplantae</taxon>
        <taxon>Streptophyta</taxon>
        <taxon>Embryophyta</taxon>
        <taxon>Tracheophyta</taxon>
        <taxon>Spermatophyta</taxon>
        <taxon>Magnoliopsida</taxon>
        <taxon>eudicotyledons</taxon>
        <taxon>Gunneridae</taxon>
        <taxon>Pentapetalae</taxon>
        <taxon>rosids</taxon>
        <taxon>malvids</taxon>
        <taxon>Sapindales</taxon>
        <taxon>Sapindaceae</taxon>
        <taxon>Hippocastanoideae</taxon>
        <taxon>Acereae</taxon>
        <taxon>Dipteronia</taxon>
    </lineage>
</organism>
<sequence length="143" mass="17030">MNFNIRGPSNFSSSSSSFDEQKEQLLTDLEPIDAKQEAIRAQHAPSDQLRSRSEDRRLFYDYFTENPRYNDQMFRRRFRMGRSSFLRIVEKMEARDNCFVQRRDSVGRLSFLVDATDKYIKIGESITIECLKRFCRTIVEEFT</sequence>
<dbReference type="Proteomes" id="UP001280121">
    <property type="component" value="Unassembled WGS sequence"/>
</dbReference>
<gene>
    <name evidence="1" type="ORF">Ddye_000875</name>
</gene>
<feature type="non-terminal residue" evidence="1">
    <location>
        <position position="143"/>
    </location>
</feature>
<dbReference type="EMBL" id="JANJYI010000001">
    <property type="protein sequence ID" value="KAK2662301.1"/>
    <property type="molecule type" value="Genomic_DNA"/>
</dbReference>
<evidence type="ECO:0000313" key="1">
    <source>
        <dbReference type="EMBL" id="KAK2662301.1"/>
    </source>
</evidence>
<keyword evidence="2" id="KW-1185">Reference proteome</keyword>
<protein>
    <submittedName>
        <fullName evidence="1">Uncharacterized protein</fullName>
    </submittedName>
</protein>
<comment type="caution">
    <text evidence="1">The sequence shown here is derived from an EMBL/GenBank/DDBJ whole genome shotgun (WGS) entry which is preliminary data.</text>
</comment>
<name>A0AAD9XN11_9ROSI</name>
<accession>A0AAD9XN11</accession>
<dbReference type="AlphaFoldDB" id="A0AAD9XN11"/>
<reference evidence="1" key="1">
    <citation type="journal article" date="2023" name="Plant J.">
        <title>Genome sequences and population genomics provide insights into the demographic history, inbreeding, and mutation load of two 'living fossil' tree species of Dipteronia.</title>
        <authorList>
            <person name="Feng Y."/>
            <person name="Comes H.P."/>
            <person name="Chen J."/>
            <person name="Zhu S."/>
            <person name="Lu R."/>
            <person name="Zhang X."/>
            <person name="Li P."/>
            <person name="Qiu J."/>
            <person name="Olsen K.M."/>
            <person name="Qiu Y."/>
        </authorList>
    </citation>
    <scope>NUCLEOTIDE SEQUENCE</scope>
    <source>
        <strain evidence="1">KIB01</strain>
    </source>
</reference>